<dbReference type="Gene3D" id="3.40.50.150">
    <property type="entry name" value="Vaccinia Virus protein VP39"/>
    <property type="match status" value="1"/>
</dbReference>
<keyword evidence="2 5" id="KW-0489">Methyltransferase</keyword>
<dbReference type="Proteomes" id="UP000673975">
    <property type="component" value="Unassembled WGS sequence"/>
</dbReference>
<dbReference type="PROSITE" id="PS01183">
    <property type="entry name" value="UBIE_1"/>
    <property type="match status" value="1"/>
</dbReference>
<dbReference type="RefSeq" id="WP_210509291.1">
    <property type="nucleotide sequence ID" value="NZ_JAFIDN010000001.1"/>
</dbReference>
<feature type="binding site" evidence="5">
    <location>
        <position position="75"/>
    </location>
    <ligand>
        <name>S-adenosyl-L-methionine</name>
        <dbReference type="ChEBI" id="CHEBI:59789"/>
    </ligand>
</feature>
<dbReference type="GO" id="GO:0043770">
    <property type="term" value="F:demethylmenaquinone methyltransferase activity"/>
    <property type="evidence" value="ECO:0007669"/>
    <property type="project" value="UniProtKB-UniRule"/>
</dbReference>
<dbReference type="GO" id="GO:0032259">
    <property type="term" value="P:methylation"/>
    <property type="evidence" value="ECO:0007669"/>
    <property type="project" value="UniProtKB-KW"/>
</dbReference>
<dbReference type="EC" id="2.1.1.163" evidence="5"/>
<evidence type="ECO:0000256" key="4">
    <source>
        <dbReference type="ARBA" id="ARBA00022691"/>
    </source>
</evidence>
<dbReference type="AlphaFoldDB" id="A0A8J7RQA0"/>
<dbReference type="UniPathway" id="UPA00079">
    <property type="reaction ID" value="UER00169"/>
</dbReference>
<dbReference type="PANTHER" id="PTHR43591:SF24">
    <property type="entry name" value="2-METHOXY-6-POLYPRENYL-1,4-BENZOQUINOL METHYLASE, MITOCHONDRIAL"/>
    <property type="match status" value="1"/>
</dbReference>
<evidence type="ECO:0000313" key="7">
    <source>
        <dbReference type="Proteomes" id="UP000673975"/>
    </source>
</evidence>
<dbReference type="SUPFAM" id="SSF53335">
    <property type="entry name" value="S-adenosyl-L-methionine-dependent methyltransferases"/>
    <property type="match status" value="1"/>
</dbReference>
<evidence type="ECO:0000256" key="2">
    <source>
        <dbReference type="ARBA" id="ARBA00022603"/>
    </source>
</evidence>
<comment type="similarity">
    <text evidence="5">Belongs to the class I-like SAM-binding methyltransferase superfamily. MenG/UbiE family.</text>
</comment>
<proteinExistence type="inferred from homology"/>
<protein>
    <recommendedName>
        <fullName evidence="5">Demethylmenaquinone methyltransferase</fullName>
        <ecNumber evidence="5">2.1.1.163</ecNumber>
    </recommendedName>
</protein>
<comment type="caution">
    <text evidence="6">The sequence shown here is derived from an EMBL/GenBank/DDBJ whole genome shotgun (WGS) entry which is preliminary data.</text>
</comment>
<sequence length="229" mass="25278">MSEEVRRMFASISGRYDLLNSVLSLGVHHSWRKKAVKFTGARQGMHVLDCATGTGDLAIEYKKAVGSGGTVVGTDFCAEMLSPAPEKARKQNVDIRWEVADAMDLPYEDDSFDISSIAFGIRNVDDIQTALAEMARVVRPGGKVMVLEFGQPYGLMKYPFRLHSKYVIPSLGAWISGNKDAYQYLPETSAAFPAGEQFAAEMKKNGRFQSVEFIPLMQGIAYIYSGKVL</sequence>
<reference evidence="6" key="1">
    <citation type="submission" date="2021-02" db="EMBL/GenBank/DDBJ databases">
        <title>Natronogracilivirga saccharolytica gen. nov. sp. nov. a new anaerobic, haloalkiliphilic carbohydrate-fermenting bacterium from soda lake and proposing of Cyclonatronumiaceae fam. nov. in the phylum Balneolaeota.</title>
        <authorList>
            <person name="Zhilina T.N."/>
            <person name="Sorokin D.Y."/>
            <person name="Zavarzina D.G."/>
            <person name="Toshchakov S.V."/>
            <person name="Kublanov I.V."/>
        </authorList>
    </citation>
    <scope>NUCLEOTIDE SEQUENCE</scope>
    <source>
        <strain evidence="6">Z-1702</strain>
    </source>
</reference>
<dbReference type="Pfam" id="PF01209">
    <property type="entry name" value="Ubie_methyltran"/>
    <property type="match status" value="1"/>
</dbReference>
<feature type="binding site" evidence="5">
    <location>
        <position position="54"/>
    </location>
    <ligand>
        <name>S-adenosyl-L-methionine</name>
        <dbReference type="ChEBI" id="CHEBI:59789"/>
    </ligand>
</feature>
<dbReference type="PROSITE" id="PS51608">
    <property type="entry name" value="SAM_MT_UBIE"/>
    <property type="match status" value="1"/>
</dbReference>
<comment type="function">
    <text evidence="5">Methyltransferase required for the conversion of demethylmenaquinol (DMKH2) to menaquinol (MKH2).</text>
</comment>
<evidence type="ECO:0000256" key="5">
    <source>
        <dbReference type="HAMAP-Rule" id="MF_01813"/>
    </source>
</evidence>
<comment type="catalytic activity">
    <reaction evidence="5">
        <text>a 2-demethylmenaquinol + S-adenosyl-L-methionine = a menaquinol + S-adenosyl-L-homocysteine + H(+)</text>
        <dbReference type="Rhea" id="RHEA:42640"/>
        <dbReference type="Rhea" id="RHEA-COMP:9539"/>
        <dbReference type="Rhea" id="RHEA-COMP:9563"/>
        <dbReference type="ChEBI" id="CHEBI:15378"/>
        <dbReference type="ChEBI" id="CHEBI:18151"/>
        <dbReference type="ChEBI" id="CHEBI:55437"/>
        <dbReference type="ChEBI" id="CHEBI:57856"/>
        <dbReference type="ChEBI" id="CHEBI:59789"/>
        <dbReference type="EC" id="2.1.1.163"/>
    </reaction>
</comment>
<organism evidence="6 7">
    <name type="scientific">Natronogracilivirga saccharolytica</name>
    <dbReference type="NCBI Taxonomy" id="2812953"/>
    <lineage>
        <taxon>Bacteria</taxon>
        <taxon>Pseudomonadati</taxon>
        <taxon>Balneolota</taxon>
        <taxon>Balneolia</taxon>
        <taxon>Balneolales</taxon>
        <taxon>Cyclonatronaceae</taxon>
        <taxon>Natronogracilivirga</taxon>
    </lineage>
</organism>
<dbReference type="InterPro" id="IPR004033">
    <property type="entry name" value="UbiE/COQ5_MeTrFase"/>
</dbReference>
<keyword evidence="3 5" id="KW-0808">Transferase</keyword>
<keyword evidence="7" id="KW-1185">Reference proteome</keyword>
<dbReference type="CDD" id="cd02440">
    <property type="entry name" value="AdoMet_MTases"/>
    <property type="match status" value="1"/>
</dbReference>
<dbReference type="GO" id="GO:0009234">
    <property type="term" value="P:menaquinone biosynthetic process"/>
    <property type="evidence" value="ECO:0007669"/>
    <property type="project" value="UniProtKB-UniRule"/>
</dbReference>
<dbReference type="NCBIfam" id="TIGR01934">
    <property type="entry name" value="MenG_MenH_UbiE"/>
    <property type="match status" value="1"/>
</dbReference>
<feature type="binding site" evidence="5">
    <location>
        <begin position="101"/>
        <end position="102"/>
    </location>
    <ligand>
        <name>S-adenosyl-L-methionine</name>
        <dbReference type="ChEBI" id="CHEBI:59789"/>
    </ligand>
</feature>
<dbReference type="InterPro" id="IPR029063">
    <property type="entry name" value="SAM-dependent_MTases_sf"/>
</dbReference>
<dbReference type="EMBL" id="JAFIDN010000001">
    <property type="protein sequence ID" value="MBP3191052.1"/>
    <property type="molecule type" value="Genomic_DNA"/>
</dbReference>
<keyword evidence="1 5" id="KW-0474">Menaquinone biosynthesis</keyword>
<keyword evidence="4 5" id="KW-0949">S-adenosyl-L-methionine</keyword>
<dbReference type="PROSITE" id="PS01184">
    <property type="entry name" value="UBIE_2"/>
    <property type="match status" value="1"/>
</dbReference>
<evidence type="ECO:0000256" key="1">
    <source>
        <dbReference type="ARBA" id="ARBA00022428"/>
    </source>
</evidence>
<evidence type="ECO:0000313" key="6">
    <source>
        <dbReference type="EMBL" id="MBP3191052.1"/>
    </source>
</evidence>
<comment type="pathway">
    <text evidence="5">Quinol/quinone metabolism; menaquinone biosynthesis; menaquinol from 1,4-dihydroxy-2-naphthoate: step 2/2.</text>
</comment>
<dbReference type="PANTHER" id="PTHR43591">
    <property type="entry name" value="METHYLTRANSFERASE"/>
    <property type="match status" value="1"/>
</dbReference>
<name>A0A8J7RQA0_9BACT</name>
<gene>
    <name evidence="6" type="primary">ubiE</name>
    <name evidence="5" type="synonym">menG</name>
    <name evidence="6" type="ORF">NATSA_00100</name>
</gene>
<evidence type="ECO:0000256" key="3">
    <source>
        <dbReference type="ARBA" id="ARBA00022679"/>
    </source>
</evidence>
<accession>A0A8J7RQA0</accession>
<dbReference type="HAMAP" id="MF_01813">
    <property type="entry name" value="MenG_UbiE_methyltr"/>
    <property type="match status" value="1"/>
</dbReference>
<dbReference type="NCBIfam" id="NF001244">
    <property type="entry name" value="PRK00216.1-5"/>
    <property type="match status" value="1"/>
</dbReference>
<dbReference type="InterPro" id="IPR023576">
    <property type="entry name" value="UbiE/COQ5_MeTrFase_CS"/>
</dbReference>
<comment type="caution">
    <text evidence="5">Lacks conserved residue(s) required for the propagation of feature annotation.</text>
</comment>